<dbReference type="GO" id="GO:0016052">
    <property type="term" value="P:carbohydrate catabolic process"/>
    <property type="evidence" value="ECO:0007669"/>
    <property type="project" value="InterPro"/>
</dbReference>
<gene>
    <name evidence="3" type="ORF">CLV43_101848</name>
</gene>
<dbReference type="Pfam" id="PF02065">
    <property type="entry name" value="Melibiase"/>
    <property type="match status" value="1"/>
</dbReference>
<reference evidence="3 4" key="1">
    <citation type="submission" date="2018-03" db="EMBL/GenBank/DDBJ databases">
        <title>Genomic Encyclopedia of Archaeal and Bacterial Type Strains, Phase II (KMG-II): from individual species to whole genera.</title>
        <authorList>
            <person name="Goeker M."/>
        </authorList>
    </citation>
    <scope>NUCLEOTIDE SEQUENCE [LARGE SCALE GENOMIC DNA]</scope>
    <source>
        <strain evidence="3 4">DSM 44720</strain>
    </source>
</reference>
<dbReference type="Proteomes" id="UP000239494">
    <property type="component" value="Unassembled WGS sequence"/>
</dbReference>
<dbReference type="PANTHER" id="PTHR43053">
    <property type="entry name" value="GLYCOSIDASE FAMILY 31"/>
    <property type="match status" value="1"/>
</dbReference>
<dbReference type="SUPFAM" id="SSF51445">
    <property type="entry name" value="(Trans)glycosidases"/>
    <property type="match status" value="1"/>
</dbReference>
<dbReference type="InterPro" id="IPR002252">
    <property type="entry name" value="Glyco_hydro_36"/>
</dbReference>
<dbReference type="InterPro" id="IPR017853">
    <property type="entry name" value="GH"/>
</dbReference>
<dbReference type="InterPro" id="IPR013785">
    <property type="entry name" value="Aldolase_TIM"/>
</dbReference>
<comment type="caution">
    <text evidence="3">The sequence shown here is derived from an EMBL/GenBank/DDBJ whole genome shotgun (WGS) entry which is preliminary data.</text>
</comment>
<evidence type="ECO:0000313" key="4">
    <source>
        <dbReference type="Proteomes" id="UP000239494"/>
    </source>
</evidence>
<protein>
    <submittedName>
        <fullName evidence="3">Alpha-galactosidase</fullName>
    </submittedName>
</protein>
<name>A0A2T0TLS5_9PSEU</name>
<keyword evidence="2" id="KW-0326">Glycosidase</keyword>
<keyword evidence="4" id="KW-1185">Reference proteome</keyword>
<evidence type="ECO:0000256" key="2">
    <source>
        <dbReference type="ARBA" id="ARBA00023295"/>
    </source>
</evidence>
<dbReference type="EMBL" id="PVTF01000001">
    <property type="protein sequence ID" value="PRY46571.1"/>
    <property type="molecule type" value="Genomic_DNA"/>
</dbReference>
<keyword evidence="1" id="KW-0378">Hydrolase</keyword>
<organism evidence="3 4">
    <name type="scientific">Umezawaea tangerina</name>
    <dbReference type="NCBI Taxonomy" id="84725"/>
    <lineage>
        <taxon>Bacteria</taxon>
        <taxon>Bacillati</taxon>
        <taxon>Actinomycetota</taxon>
        <taxon>Actinomycetes</taxon>
        <taxon>Pseudonocardiales</taxon>
        <taxon>Pseudonocardiaceae</taxon>
        <taxon>Umezawaea</taxon>
    </lineage>
</organism>
<dbReference type="RefSeq" id="WP_106185576.1">
    <property type="nucleotide sequence ID" value="NZ_PVTF01000001.1"/>
</dbReference>
<dbReference type="InterPro" id="IPR050985">
    <property type="entry name" value="Alpha-glycosidase_related"/>
</dbReference>
<dbReference type="GO" id="GO:0004557">
    <property type="term" value="F:alpha-galactosidase activity"/>
    <property type="evidence" value="ECO:0007669"/>
    <property type="project" value="InterPro"/>
</dbReference>
<sequence>MRTVAEISVDPDTAEVHEQGWQSWSPSTRYRIGERPHRWIHGTHRIVCYRGDADPTTGVFRGEGLLAVDPRDGGPVTVIAAADPTATVPTIEASYVDGRVVVRADGDVVVRLDDGPGGVQGSYARWADQVVADLGLTAPRPAPTTWCSWYQYFTGVTEADVDLNLGLMAELELPVDVVQVDDGYQQEIGDWLVPSGRFADVPGLFRRITDHGRRAGIWTAPFLVGSRSRTFAEHPDWLVRDDDGGPTSAGANWGQDLFALDTTHPGAVEYLREVFTAFQGWGIDFHKIDFIYAGALPGRRHEDVTPIEAYRRGVELIRDCVGDSYLLGCGAPQLPSIGLVDAMRVSPDIAPVHAPADGDLSQPSQRGAVLNGVSRAFQHGRFWVNDPDCLITRPDVERREEWAEHVSRFGGLRGASDGLDKLDDWALETTRALLGAAVPRHFVAS</sequence>
<evidence type="ECO:0000256" key="1">
    <source>
        <dbReference type="ARBA" id="ARBA00022801"/>
    </source>
</evidence>
<proteinExistence type="predicted"/>
<accession>A0A2T0TLS5</accession>
<dbReference type="CDD" id="cd14791">
    <property type="entry name" value="GH36"/>
    <property type="match status" value="1"/>
</dbReference>
<dbReference type="AlphaFoldDB" id="A0A2T0TLS5"/>
<dbReference type="PANTHER" id="PTHR43053:SF3">
    <property type="entry name" value="ALPHA-GALACTOSIDASE C-RELATED"/>
    <property type="match status" value="1"/>
</dbReference>
<evidence type="ECO:0000313" key="3">
    <source>
        <dbReference type="EMBL" id="PRY46571.1"/>
    </source>
</evidence>
<dbReference type="Gene3D" id="3.20.20.70">
    <property type="entry name" value="Aldolase class I"/>
    <property type="match status" value="1"/>
</dbReference>